<sequence>MSESARRRNGLDRGEQVAESLAAQLFGGDYPPGSYLPRETDLCTRFGLSRASVRTGLQQLTALGIITRIAGSGTLVNEYRDWDVLDPVVTRWMADYAMPNPEFVREIFEFRLAVEPFIASVAASRATAHDLVGMEEAFQGMERSLAGGDLSAGTEPFSEYDVAFHEAIYRATHNVVWTQLAHMLRPSIKLVISQSNDTADELQDSLARHRHLMDCIRLRRPQAAYDAALSVMSRTAYDLNLDASGNTMPAAVPARVPAR</sequence>
<dbReference type="Pfam" id="PF00392">
    <property type="entry name" value="GntR"/>
    <property type="match status" value="1"/>
</dbReference>
<dbReference type="Proteomes" id="UP000245474">
    <property type="component" value="Unassembled WGS sequence"/>
</dbReference>
<dbReference type="GO" id="GO:0003677">
    <property type="term" value="F:DNA binding"/>
    <property type="evidence" value="ECO:0007669"/>
    <property type="project" value="UniProtKB-KW"/>
</dbReference>
<protein>
    <submittedName>
        <fullName evidence="5">FadR family transcriptional regulator</fullName>
    </submittedName>
</protein>
<keyword evidence="6" id="KW-1185">Reference proteome</keyword>
<dbReference type="SMART" id="SM00895">
    <property type="entry name" value="FCD"/>
    <property type="match status" value="1"/>
</dbReference>
<name>A0A2U2N5L7_9GAMM</name>
<dbReference type="PANTHER" id="PTHR43537:SF44">
    <property type="entry name" value="GNTR FAMILY REGULATORY PROTEIN"/>
    <property type="match status" value="1"/>
</dbReference>
<feature type="domain" description="HTH gntR-type" evidence="4">
    <location>
        <begin position="11"/>
        <end position="79"/>
    </location>
</feature>
<dbReference type="AlphaFoldDB" id="A0A2U2N5L7"/>
<dbReference type="SUPFAM" id="SSF46785">
    <property type="entry name" value="Winged helix' DNA-binding domain"/>
    <property type="match status" value="1"/>
</dbReference>
<dbReference type="OrthoDB" id="6627771at2"/>
<dbReference type="InterPro" id="IPR036388">
    <property type="entry name" value="WH-like_DNA-bd_sf"/>
</dbReference>
<proteinExistence type="predicted"/>
<dbReference type="InterPro" id="IPR011711">
    <property type="entry name" value="GntR_C"/>
</dbReference>
<dbReference type="Gene3D" id="1.20.120.530">
    <property type="entry name" value="GntR ligand-binding domain-like"/>
    <property type="match status" value="1"/>
</dbReference>
<evidence type="ECO:0000256" key="1">
    <source>
        <dbReference type="ARBA" id="ARBA00023015"/>
    </source>
</evidence>
<evidence type="ECO:0000256" key="2">
    <source>
        <dbReference type="ARBA" id="ARBA00023125"/>
    </source>
</evidence>
<accession>A0A2U2N5L7</accession>
<evidence type="ECO:0000259" key="4">
    <source>
        <dbReference type="PROSITE" id="PS50949"/>
    </source>
</evidence>
<keyword evidence="3" id="KW-0804">Transcription</keyword>
<dbReference type="InterPro" id="IPR000524">
    <property type="entry name" value="Tscrpt_reg_HTH_GntR"/>
</dbReference>
<comment type="caution">
    <text evidence="5">The sequence shown here is derived from an EMBL/GenBank/DDBJ whole genome shotgun (WGS) entry which is preliminary data.</text>
</comment>
<gene>
    <name evidence="5" type="ORF">DEM34_05800</name>
</gene>
<dbReference type="SMART" id="SM00345">
    <property type="entry name" value="HTH_GNTR"/>
    <property type="match status" value="1"/>
</dbReference>
<dbReference type="SUPFAM" id="SSF48008">
    <property type="entry name" value="GntR ligand-binding domain-like"/>
    <property type="match status" value="1"/>
</dbReference>
<reference evidence="5 6" key="1">
    <citation type="submission" date="2018-05" db="EMBL/GenBank/DDBJ databases">
        <title>Spiribacter halobius sp. nov., a moderately halophilic bacterium isolated from marine solar saltern.</title>
        <authorList>
            <person name="Zheng W.-S."/>
            <person name="Lu D.-C."/>
            <person name="Du Z.-J."/>
        </authorList>
    </citation>
    <scope>NUCLEOTIDE SEQUENCE [LARGE SCALE GENOMIC DNA]</scope>
    <source>
        <strain evidence="5 6">E85</strain>
    </source>
</reference>
<keyword evidence="2" id="KW-0238">DNA-binding</keyword>
<dbReference type="CDD" id="cd07377">
    <property type="entry name" value="WHTH_GntR"/>
    <property type="match status" value="1"/>
</dbReference>
<evidence type="ECO:0000256" key="3">
    <source>
        <dbReference type="ARBA" id="ARBA00023163"/>
    </source>
</evidence>
<dbReference type="PANTHER" id="PTHR43537">
    <property type="entry name" value="TRANSCRIPTIONAL REGULATOR, GNTR FAMILY"/>
    <property type="match status" value="1"/>
</dbReference>
<dbReference type="Pfam" id="PF07729">
    <property type="entry name" value="FCD"/>
    <property type="match status" value="1"/>
</dbReference>
<keyword evidence="1" id="KW-0805">Transcription regulation</keyword>
<dbReference type="PRINTS" id="PR00035">
    <property type="entry name" value="HTHGNTR"/>
</dbReference>
<organism evidence="5 6">
    <name type="scientific">Sediminicurvatus halobius</name>
    <dbReference type="NCBI Taxonomy" id="2182432"/>
    <lineage>
        <taxon>Bacteria</taxon>
        <taxon>Pseudomonadati</taxon>
        <taxon>Pseudomonadota</taxon>
        <taxon>Gammaproteobacteria</taxon>
        <taxon>Chromatiales</taxon>
        <taxon>Ectothiorhodospiraceae</taxon>
        <taxon>Sediminicurvatus</taxon>
    </lineage>
</organism>
<evidence type="ECO:0000313" key="5">
    <source>
        <dbReference type="EMBL" id="PWG64393.1"/>
    </source>
</evidence>
<dbReference type="RefSeq" id="WP_109677181.1">
    <property type="nucleotide sequence ID" value="NZ_CP086615.1"/>
</dbReference>
<evidence type="ECO:0000313" key="6">
    <source>
        <dbReference type="Proteomes" id="UP000245474"/>
    </source>
</evidence>
<dbReference type="GO" id="GO:0003700">
    <property type="term" value="F:DNA-binding transcription factor activity"/>
    <property type="evidence" value="ECO:0007669"/>
    <property type="project" value="InterPro"/>
</dbReference>
<dbReference type="PROSITE" id="PS50949">
    <property type="entry name" value="HTH_GNTR"/>
    <property type="match status" value="1"/>
</dbReference>
<dbReference type="InterPro" id="IPR008920">
    <property type="entry name" value="TF_FadR/GntR_C"/>
</dbReference>
<dbReference type="Gene3D" id="1.10.10.10">
    <property type="entry name" value="Winged helix-like DNA-binding domain superfamily/Winged helix DNA-binding domain"/>
    <property type="match status" value="1"/>
</dbReference>
<dbReference type="InterPro" id="IPR036390">
    <property type="entry name" value="WH_DNA-bd_sf"/>
</dbReference>
<dbReference type="EMBL" id="QFFI01000006">
    <property type="protein sequence ID" value="PWG64393.1"/>
    <property type="molecule type" value="Genomic_DNA"/>
</dbReference>